<feature type="compositionally biased region" description="Pro residues" evidence="1">
    <location>
        <begin position="120"/>
        <end position="137"/>
    </location>
</feature>
<keyword evidence="3" id="KW-1185">Reference proteome</keyword>
<dbReference type="AlphaFoldDB" id="A0A3N4I8P7"/>
<feature type="region of interest" description="Disordered" evidence="1">
    <location>
        <begin position="1"/>
        <end position="23"/>
    </location>
</feature>
<dbReference type="EMBL" id="ML119715">
    <property type="protein sequence ID" value="RPA78164.1"/>
    <property type="molecule type" value="Genomic_DNA"/>
</dbReference>
<proteinExistence type="predicted"/>
<organism evidence="2 3">
    <name type="scientific">Ascobolus immersus RN42</name>
    <dbReference type="NCBI Taxonomy" id="1160509"/>
    <lineage>
        <taxon>Eukaryota</taxon>
        <taxon>Fungi</taxon>
        <taxon>Dikarya</taxon>
        <taxon>Ascomycota</taxon>
        <taxon>Pezizomycotina</taxon>
        <taxon>Pezizomycetes</taxon>
        <taxon>Pezizales</taxon>
        <taxon>Ascobolaceae</taxon>
        <taxon>Ascobolus</taxon>
    </lineage>
</organism>
<reference evidence="2 3" key="1">
    <citation type="journal article" date="2018" name="Nat. Ecol. Evol.">
        <title>Pezizomycetes genomes reveal the molecular basis of ectomycorrhizal truffle lifestyle.</title>
        <authorList>
            <person name="Murat C."/>
            <person name="Payen T."/>
            <person name="Noel B."/>
            <person name="Kuo A."/>
            <person name="Morin E."/>
            <person name="Chen J."/>
            <person name="Kohler A."/>
            <person name="Krizsan K."/>
            <person name="Balestrini R."/>
            <person name="Da Silva C."/>
            <person name="Montanini B."/>
            <person name="Hainaut M."/>
            <person name="Levati E."/>
            <person name="Barry K.W."/>
            <person name="Belfiori B."/>
            <person name="Cichocki N."/>
            <person name="Clum A."/>
            <person name="Dockter R.B."/>
            <person name="Fauchery L."/>
            <person name="Guy J."/>
            <person name="Iotti M."/>
            <person name="Le Tacon F."/>
            <person name="Lindquist E.A."/>
            <person name="Lipzen A."/>
            <person name="Malagnac F."/>
            <person name="Mello A."/>
            <person name="Molinier V."/>
            <person name="Miyauchi S."/>
            <person name="Poulain J."/>
            <person name="Riccioni C."/>
            <person name="Rubini A."/>
            <person name="Sitrit Y."/>
            <person name="Splivallo R."/>
            <person name="Traeger S."/>
            <person name="Wang M."/>
            <person name="Zifcakova L."/>
            <person name="Wipf D."/>
            <person name="Zambonelli A."/>
            <person name="Paolocci F."/>
            <person name="Nowrousian M."/>
            <person name="Ottonello S."/>
            <person name="Baldrian P."/>
            <person name="Spatafora J.W."/>
            <person name="Henrissat B."/>
            <person name="Nagy L.G."/>
            <person name="Aury J.M."/>
            <person name="Wincker P."/>
            <person name="Grigoriev I.V."/>
            <person name="Bonfante P."/>
            <person name="Martin F.M."/>
        </authorList>
    </citation>
    <scope>NUCLEOTIDE SEQUENCE [LARGE SCALE GENOMIC DNA]</scope>
    <source>
        <strain evidence="2 3">RN42</strain>
    </source>
</reference>
<sequence>MSSRHSRQLPGSSRTPPQPHNSETWTIDDIIHLYKQLEPAIRQIRKLRNEATGINCTCSQCPNTASPVAHWHTRLDSCCQCGQPEQIPFFDELGDIESFLGEIESIQDAAIGEPGWSVPPHEPPPTPEAIRPPPEPPVETNLAPAPQAAAPPLLMSLEPGHRLAERHSIPSLWRSTRGGTESPEMLHGYITRSPSPADPDSPMELESPREGPDSLEVSMLMEVLDGEEDAEGSGIAPVPPSSPVDSSAMEDVAGAGWG</sequence>
<protein>
    <submittedName>
        <fullName evidence="2">Uncharacterized protein</fullName>
    </submittedName>
</protein>
<dbReference type="Proteomes" id="UP000275078">
    <property type="component" value="Unassembled WGS sequence"/>
</dbReference>
<feature type="compositionally biased region" description="Polar residues" evidence="1">
    <location>
        <begin position="8"/>
        <end position="23"/>
    </location>
</feature>
<evidence type="ECO:0000313" key="3">
    <source>
        <dbReference type="Proteomes" id="UP000275078"/>
    </source>
</evidence>
<feature type="region of interest" description="Disordered" evidence="1">
    <location>
        <begin position="190"/>
        <end position="258"/>
    </location>
</feature>
<evidence type="ECO:0000313" key="2">
    <source>
        <dbReference type="EMBL" id="RPA78164.1"/>
    </source>
</evidence>
<evidence type="ECO:0000256" key="1">
    <source>
        <dbReference type="SAM" id="MobiDB-lite"/>
    </source>
</evidence>
<name>A0A3N4I8P7_ASCIM</name>
<feature type="region of interest" description="Disordered" evidence="1">
    <location>
        <begin position="112"/>
        <end position="141"/>
    </location>
</feature>
<accession>A0A3N4I8P7</accession>
<gene>
    <name evidence="2" type="ORF">BJ508DRAFT_309518</name>
</gene>